<dbReference type="CDD" id="cd05930">
    <property type="entry name" value="A_NRPS"/>
    <property type="match status" value="2"/>
</dbReference>
<feature type="domain" description="Carrier" evidence="7">
    <location>
        <begin position="2016"/>
        <end position="2091"/>
    </location>
</feature>
<dbReference type="InterPro" id="IPR023213">
    <property type="entry name" value="CAT-like_dom_sf"/>
</dbReference>
<feature type="domain" description="Carrier" evidence="7">
    <location>
        <begin position="933"/>
        <end position="1008"/>
    </location>
</feature>
<evidence type="ECO:0000313" key="9">
    <source>
        <dbReference type="Proteomes" id="UP000646749"/>
    </source>
</evidence>
<evidence type="ECO:0000256" key="3">
    <source>
        <dbReference type="ARBA" id="ARBA00022553"/>
    </source>
</evidence>
<evidence type="ECO:0000256" key="1">
    <source>
        <dbReference type="ARBA" id="ARBA00001957"/>
    </source>
</evidence>
<dbReference type="Pfam" id="PF00501">
    <property type="entry name" value="AMP-binding"/>
    <property type="match status" value="5"/>
</dbReference>
<dbReference type="PANTHER" id="PTHR45527:SF1">
    <property type="entry name" value="FATTY ACID SYNTHASE"/>
    <property type="match status" value="1"/>
</dbReference>
<dbReference type="InterPro" id="IPR001242">
    <property type="entry name" value="Condensation_dom"/>
</dbReference>
<gene>
    <name evidence="8" type="ORF">Pen02_72250</name>
</gene>
<dbReference type="PROSITE" id="PS00455">
    <property type="entry name" value="AMP_BINDING"/>
    <property type="match status" value="5"/>
</dbReference>
<dbReference type="Gene3D" id="3.30.559.30">
    <property type="entry name" value="Nonribosomal peptide synthetase, condensation domain"/>
    <property type="match status" value="5"/>
</dbReference>
<evidence type="ECO:0000313" key="8">
    <source>
        <dbReference type="EMBL" id="GIG92289.1"/>
    </source>
</evidence>
<reference evidence="8 9" key="1">
    <citation type="submission" date="2021-01" db="EMBL/GenBank/DDBJ databases">
        <title>Whole genome shotgun sequence of Plantactinospora endophytica NBRC 110450.</title>
        <authorList>
            <person name="Komaki H."/>
            <person name="Tamura T."/>
        </authorList>
    </citation>
    <scope>NUCLEOTIDE SEQUENCE [LARGE SCALE GENOMIC DNA]</scope>
    <source>
        <strain evidence="8 9">NBRC 110450</strain>
    </source>
</reference>
<dbReference type="CDD" id="cd17652">
    <property type="entry name" value="A_NRPS_CmdD_like"/>
    <property type="match status" value="1"/>
</dbReference>
<dbReference type="EMBL" id="BONW01000042">
    <property type="protein sequence ID" value="GIG92289.1"/>
    <property type="molecule type" value="Genomic_DNA"/>
</dbReference>
<dbReference type="SUPFAM" id="SSF47336">
    <property type="entry name" value="ACP-like"/>
    <property type="match status" value="5"/>
</dbReference>
<dbReference type="Gene3D" id="3.40.50.150">
    <property type="entry name" value="Vaccinia Virus protein VP39"/>
    <property type="match status" value="1"/>
</dbReference>
<dbReference type="InterPro" id="IPR025110">
    <property type="entry name" value="AMP-bd_C"/>
</dbReference>
<dbReference type="CDD" id="cd19540">
    <property type="entry name" value="LCL_NRPS-like"/>
    <property type="match status" value="4"/>
</dbReference>
<dbReference type="InterPro" id="IPR045851">
    <property type="entry name" value="AMP-bd_C_sf"/>
</dbReference>
<accession>A0ABQ4EC50</accession>
<dbReference type="InterPro" id="IPR013217">
    <property type="entry name" value="Methyltransf_12"/>
</dbReference>
<feature type="region of interest" description="Disordered" evidence="6">
    <location>
        <begin position="148"/>
        <end position="186"/>
    </location>
</feature>
<dbReference type="Pfam" id="PF13193">
    <property type="entry name" value="AMP-binding_C"/>
    <property type="match status" value="4"/>
</dbReference>
<keyword evidence="5" id="KW-0045">Antibiotic biosynthesis</keyword>
<dbReference type="Gene3D" id="3.40.50.980">
    <property type="match status" value="10"/>
</dbReference>
<dbReference type="Gene3D" id="2.30.38.10">
    <property type="entry name" value="Luciferase, Domain 3"/>
    <property type="match status" value="5"/>
</dbReference>
<organism evidence="8 9">
    <name type="scientific">Plantactinospora endophytica</name>
    <dbReference type="NCBI Taxonomy" id="673535"/>
    <lineage>
        <taxon>Bacteria</taxon>
        <taxon>Bacillati</taxon>
        <taxon>Actinomycetota</taxon>
        <taxon>Actinomycetes</taxon>
        <taxon>Micromonosporales</taxon>
        <taxon>Micromonosporaceae</taxon>
        <taxon>Plantactinospora</taxon>
    </lineage>
</organism>
<feature type="domain" description="Carrier" evidence="7">
    <location>
        <begin position="3081"/>
        <end position="3156"/>
    </location>
</feature>
<dbReference type="InterPro" id="IPR036736">
    <property type="entry name" value="ACP-like_sf"/>
</dbReference>
<feature type="compositionally biased region" description="Acidic residues" evidence="6">
    <location>
        <begin position="151"/>
        <end position="167"/>
    </location>
</feature>
<keyword evidence="2" id="KW-0596">Phosphopantetheine</keyword>
<evidence type="ECO:0000259" key="7">
    <source>
        <dbReference type="PROSITE" id="PS50075"/>
    </source>
</evidence>
<dbReference type="Pfam" id="PF00550">
    <property type="entry name" value="PP-binding"/>
    <property type="match status" value="5"/>
</dbReference>
<dbReference type="CDD" id="cd12117">
    <property type="entry name" value="A_NRPS_Srf_like"/>
    <property type="match status" value="1"/>
</dbReference>
<dbReference type="CDD" id="cd02440">
    <property type="entry name" value="AdoMet_MTases"/>
    <property type="match status" value="1"/>
</dbReference>
<dbReference type="PANTHER" id="PTHR45527">
    <property type="entry name" value="NONRIBOSOMAL PEPTIDE SYNTHETASE"/>
    <property type="match status" value="1"/>
</dbReference>
<feature type="compositionally biased region" description="Basic and acidic residues" evidence="6">
    <location>
        <begin position="1"/>
        <end position="13"/>
    </location>
</feature>
<evidence type="ECO:0000256" key="2">
    <source>
        <dbReference type="ARBA" id="ARBA00022450"/>
    </source>
</evidence>
<dbReference type="SUPFAM" id="SSF53335">
    <property type="entry name" value="S-adenosyl-L-methionine-dependent methyltransferases"/>
    <property type="match status" value="1"/>
</dbReference>
<evidence type="ECO:0000256" key="5">
    <source>
        <dbReference type="ARBA" id="ARBA00023194"/>
    </source>
</evidence>
<comment type="cofactor">
    <cofactor evidence="1">
        <name>pantetheine 4'-phosphate</name>
        <dbReference type="ChEBI" id="CHEBI:47942"/>
    </cofactor>
</comment>
<evidence type="ECO:0000256" key="6">
    <source>
        <dbReference type="SAM" id="MobiDB-lite"/>
    </source>
</evidence>
<protein>
    <recommendedName>
        <fullName evidence="7">Carrier domain-containing protein</fullName>
    </recommendedName>
</protein>
<dbReference type="NCBIfam" id="NF003417">
    <property type="entry name" value="PRK04813.1"/>
    <property type="match status" value="7"/>
</dbReference>
<dbReference type="InterPro" id="IPR010060">
    <property type="entry name" value="NRPS_synth"/>
</dbReference>
<dbReference type="Gene3D" id="3.30.300.30">
    <property type="match status" value="6"/>
</dbReference>
<sequence>MDSKTASGRRDIQRAYQGRQRPVPGLTLPGLFEAQVRRTPDAPALVCGPARLSYAELNARANRLARRLVAHGAGPETTVAVALPRDEGLAVALLAVAKSGAAYLPLDLAYPADRIEFMLADAAAHCVLTTPGALPDLAADVLRPDRVLSPQDDDLGQPDDGDDGDLTDADRVRPLTPHNPAYLMYTSGSTGRPKGVVIEHRALADYLLWCQDTYPELAGTSLWHSSVAFDMTVTSLFATLVCGGLVHVTALADDPGTPALPTTFLKATPSHLPLLSVLPEHFSPTVDLMLGGEALHAEILDEWRRRHPDATVRNVYGPTEATVNVAEYRVDPGTELAPGVLPLGRLMDNARAYVLDAELHQVEPGVVGELYVAGPGLARGYHARPGLTGERFVADPYAPGERMYRTGDLARFRPDGVLEFAGRVDDQVKVRGFRIELGEIESALAAHPAVARAAVAVREDEPGDKRIVGYLVPGDADGDRPAPADLARAQVDEWREVHDTTYVEAPAAAFGEDFHGWNSSYDGEPIPLPEMTQWRAETVERIRALRPARILEIGFGTGLIAAPLLPECEAYWGTELSPRAVAALRAAADADPNLAGRVHVRQQPADDVTGLPTGYFDTIVINSVMQYFPSVDYLVEVIEALTGLLAPGGRIFVGDVRNLELAREFHTEVQLARRGAHAATPAVRRGVEQQLAMEKELLVAPALFAALPRLVPAIRSVRVELKGSAGHTEMSRYRYDVVLDTTPADAPLPTSELDWADLGDLAALEARVGAGLVVRGIPNARVRRQHAAAELIGAGAPIEEALAALAAPAGETDPHTIGELAGRVGLTAVLTWSAQDPTRFDAAFVPAGQTVPAVLPGPDDATVDVRALANHPAALRAHAALVRTVLGHLGERLPDYMVPSALVVLDALPLTPNGKVDRKALPAPTLLGGTGRAARDPREEFLCGLFADVLGVARVGIDDSFFDLGGHSLLAVRLLNLVRARWGVELSVRTVFEAPTVAELAELLPADGDGAADGTAVAHRPVLRAGDRPELVPASYAQTRLWLLDELGGAAAYNVPLVVRLDGAVDPAALEAALLDVVQRHESLRTTFVERDGVVAQVVVPARLPMSVLRVAGDPMAEVAEAARHRFDLATEPPIRARLFRSDVHGDVLLILVHHIAADGWSLDPLAADLSTAYQARLGGSAPSWAPLPVQYADYALWQRDLLGTVADAQVGYWREALAGLAPVLELPTDRPRPPVASYAGDVVPVELPAELHERLLELARGCDVTMFMVVQAALAALLTRLGAGTDVPIGAAVAGRTDAALDALVGFFVNALVLRTDTSGDPTFRELLARVREVDLAAYAHQDVPFERLVEALNPPRSLAHHPLYQVMLTLQNNAGASLRLPGLTADVTAVHNGAAKFDLSLIVEERYDEARRPRGVTGTLEYATDLFDRATVDRFVAMLVRLLDGVATDAGLPLSAVDLLAAEERHAVLHGWNDTAREVPAATLVSLIERQVALTPDAPAVAHGADTLSYAQLDERANRLARLLVAGGAAPERFVAVAVPKSVDLVVALVAVLKSGAAYLPLELSYPVERLRVMVEEVAPVLLLTHSSVDVAAEIAAGGPNGHGSDQPGPDGHGADQPGPDGSVPGLVVMDSAATVDALAGLDAGVLTDGERRAPLHDANPAFVIFTSGSTGRPKGVVVEHRSLNVYLAWARSAYPGVAGRALVHSPVSFDLTATGLFAPLTAGGCAHLVDLTEASATGPQPPTPTFVKATPSHLPVLLSLPAGYSPTEQLVLGGEALLGEVLDEWRAGHPGATVINEYGPTETTIGCTEFRVGPGESVVPGVVTIGTPIWNTRMYVLDARLRPTPFGVTGEAYIAGDLVTRGYFGRPGLTSTKFVADPYGPPGSRMYRSGDLFRWRADGQLEFVARVDDQVKLRGFRIEPGEIEAVAQRYPAVRHAAVVLREDTPGNRRLVGYVAPAGVDVAGLREHLARQLPEYMVPSSIVALDELPTTANRKLDRAALPVPEAVAAGLGRAAGSAREELVCGIFAEVLAVPRVGPDDDFFAVGGHSLLAVRLRSQLRAATGVDLSLRVIFEAPTPAGLAAELDAATGSGPDAAPADGTVALRPRPRPDRLPLSYAQRRLWFLHRLDPTSATYNVPVASRLTGPLDLAALTEALADVVARHEPLRTRHPEQNGEPYQELIPLDAARPVVELVGVDEAGLADALDAASRVPFDITVDPPIRVTVFALDSTGQPEHVLLVLCHHIATDGGSEAPFARDLALGYAARSTGTAPRYAPLPVSYADYSLWQHDLLGAETDPDSAAAAQVAYWTATLAGLPELTEVPADRPRPAQASHVGADVEFTLDAELHEAVAGLARSAGVTVFMVFHAALAALLSRLGAGSDIPVGTAVAGRNEEGLDGLVGFFVNTLVLRTDTSGDPSFRELLARVREVDLAAFAHQDIPFERLVEVLNPARSLAHHPLFQVMLTIRNDEDGRLELPGLGAAPVPVDTGVAKFDLSVVVAETHTADGGPAGVRGGIEYAVDLFDQETAQAIADRLVLVLRAAVAEPAAPISALELMSAAERQRLLVDWNGAAVAYPDASVHELFRAQVARTPDAVAVTGDAGSMTYAELDRRANRLAHRLARLGVGAGSHVGCLLERSPHVVVAALAVLKLGAAYVPLHATYPPARVRGVLAETGATVLLTDTKQRIFSHSAVVVTVDDDPEQAKLPDTDPGVRTDPAELAYVMYTSGSTGTPKGVAVTHRDIVGLVHHRGFDDPAHLRVLVHSAFAFDASTYEMWVPLLRGGAVVVAPPGDPDVDTLERVLRDHQVTAAFFTTALFNLIAEERPAALAGMREVWTGGELVSPAAMRRFGQACPSVALVHVYGPTETTTYALAGQVHTVAEQAGTVPIGRVMDNMRGYVLDELLRPVPVGVTGELYLAGTGTARGYVRRPGQTAERFVADPYGPAGGRMYRTGDLVRWDRHGEIEYVGRADQQVKLRGFRIELGEIEAALVGQPSIGQAYVTVREIGGDRRIVAYLVPAAGRTVGLDDVRSQLAGKLPGYMVPAYFVVLDALPLNANGKVDRRALPAPAFAAPGTGRQPRTVREELLCGLFADVLGVPAVGLDDNFFDLGGHSLLASRLVSRIRAALGAELPLRALFEAPTVAGVASRLVEGGAPRPALVGSTSADGLVPLSFAQQRLWFLHRLEGAGATYNVPLAVRLRGVLDVSALRAAWVDVVARHEVLRTGFTDVDGVMYQRVHPAAPVLAGPIPVAEAALPATVADAVRRPFDFTAELPLRVTLFEIGPEDHLLLVVLHHIAADGWSFDPLVRDVSAAYAARVAGAEPGWSALPVQYRDYAVWQRELLGDEDAPDSVLAGQLGFWRDRLAGMPDLIALPTDRPRPVVASFAGGRFEFGWDAGLHERITELARGSGTTLFMVVQAGLAALLSRLGAGTDIPIGTVVAGRTDAALDELVGFFVNTLVLRTDVSGAPTFRELLSRVRDTDLAAYDHQDLPFERLVEELNPVRSLSHHPLFQVSLTVQADDEPVYDLPGVEATWRDAELSTAKFDLTLTVREHPDGGAAAQLDYATDLFDPATVELLARRLVHTLEAAVAAPDARVESIDVFVDGERDTILGDWAHGAPDLPAASLPALFRAGVDREPDAPAVRFEGVELSYAELDRRATALARRLRAAGAGPHSLVAVAVPRSAELVVALLAVHMAGAAYLPIDPDYPAERIAYMLEDGQPAVLLTTSGTAATLPESPVARLLLDEVVPHSADPGPSAGADSAPLAPPAPEVPAYVIYTSGSTGRPKGVVVSHAGLANLARAQAEMLGVTADSRVLQFAALSFDAAAWEVCMALANGACLVLAPRERLRPGEPLSALVAQERVSHVTLPPSALAGLDGYDLPAGMTLVVAGEACGPELIERWAPGRRMVNAYGPTETTVCATMSTPLHEAATPPIGRPIRGAATYVLDAALRPVPPGVPGELYVAGTGLATGYLARPGLSATRFVADPYGPSGSRMYRTGDLAKWRSDGQLEYLGRVDRQVKLRGFRIEPGEVEAVLAGHPSVAQAVAVVREDRPGDARLVAYAVPAAGPSGAAEPGELRDFLRERLPAFLVPAAVVVVDTIPVTPNGKVDHRALPAPVLLGPDGGSGTGRQPRTAREELLCGLFADVLGVPAVGLDDNFFEYGGHSLLATRLVSRIRAALGVELPLRAVFEAPTVAGLASRLVDGGVSRPALVGSTSADELVPLSFAQQRLWFLHRLEGAGATYNVPLAVRLRGVLDVSALRAAWVDVVARHEVLRTVFVDADGPTRQRIQPTSPAVELVRVDAGRLDAEVADAARRPFDLTAEEPPLRVTLFEVGPEDHVLLVVLHHIAADGWSFDPLVRDVSAAYAARIAGAEPGWSPLPVQYRDYAIWQRELLGDENAPDSVLAGQLGFWRDRLDGMPDLIPLPTDRPRPVVASFTGGRAEFAWGPEVHARVTELARGSGTTLFMVVQAGLAALLSRLGAGTDIPIGTVVAGRTDAALDELVGFFVNTLVLRTDVSGAPTFRELLSRVRDTDLAAYDHQDLPFERLVEELNPVRSLSHHPLFQVSLTVHTAGKPVYDLPGLDTGWHDPGFSAAKFDLGVGLTERFDDAGRPVGVTGSIEYATDLFDAGTVAAFAQRLVQLIGTAAAQPDRSVDDLDVLVPGEYERIRYGWNDWHGGDDTAVPAGALDFPGLFAAQARRTPEAAAVWFAGEALCYAELDARANRLAHHLAAHGAGPERTVAVALRRGADYVVAVLAAMKSGAAFLPLDPDYPAARLAFMLGDARPSCVVTDTTVAGTVDLGDRPVVLLDDPATARAVAAAPATDPSPARPLAAPAYVIYTSGSTGQPKGVVVTHGGIASITESMVDACGVRPGDRVLQFVALSFDASVAELCLSLLSGACLVVPSAPPVGEDLADYLETHRINHLLLPPSVLASLPRIALPELRSLIVGGESCPAELAEYWARGRRLVNGYGPTESTLAATLSGPLAGTAPLPIGRPVRDTRVYLLDEQLRLVPPGVVGEMYVAGAGLARGYLARPGITAERFVADPYGSAGERMYRTGDLAKWRADGQLDFVGRLDDQVKVRGFRIELGEVEAALSAQPGVALAAATVREVGNGRMLVGYVVPGDAVAPPEPGRLRAALAARLPDAMVPALVVLVDSMPLTPNGKVDRAALPAPETFAQPGSPPRTPREHLLHAAFADVLGRTDFGVDQGFFELGGDSIRAIQLVSRARRAGVVFSPRDVFLAKSVAGLAALAADGDGPATVAVDDGVGELPQTPMAAWMRGLGGYDGFNQTMVLTVPAELDQPSLVGAVQALLDHHDALRTTDDGAAVAEPGTVDAAELVHRVDVAGLAPEALVAVVAAEAGAARGRLSPRAGVTVQVVWFDAGPAAGRLLVMLHHLVVDGVSWHVLLPDLRAAWEAAVAGRAVQLDPVGTSLRGWATRLVELAGSAERVAELPDWQRLLGTPEAPLGSRPLDPARDTAGTVQELSVVLPAEHTGPLLGAVPATLRANVNDVLLTGLALALERCGRTGGLLVDLEGHGREELVPGMDLSRTVGWFTKVHPVRIDAGGQDAGRALRAVKEQLRSVPGDGHGYGMLRYLNPSTAPALAAGPVPQLGFNYLGMSSGGGADGWWSPAPDAPSVPPRDPEMPAAHTLDVNAVAVDRGSGPELHASLSWPAGLLDAEWVGRLAEAWLAALREIVAHAALPGASGLTPSDLSLDLDQDEIESLEAEMGILL</sequence>
<dbReference type="RefSeq" id="WP_203870634.1">
    <property type="nucleotide sequence ID" value="NZ_BONW01000042.1"/>
</dbReference>
<dbReference type="NCBIfam" id="TIGR01733">
    <property type="entry name" value="AA-adenyl-dom"/>
    <property type="match status" value="5"/>
</dbReference>
<dbReference type="NCBIfam" id="TIGR01720">
    <property type="entry name" value="NRPS-para261"/>
    <property type="match status" value="1"/>
</dbReference>
<dbReference type="PROSITE" id="PS00012">
    <property type="entry name" value="PHOSPHOPANTETHEINE"/>
    <property type="match status" value="4"/>
</dbReference>
<dbReference type="InterPro" id="IPR009081">
    <property type="entry name" value="PP-bd_ACP"/>
</dbReference>
<dbReference type="Proteomes" id="UP000646749">
    <property type="component" value="Unassembled WGS sequence"/>
</dbReference>
<feature type="region of interest" description="Disordered" evidence="6">
    <location>
        <begin position="1598"/>
        <end position="1626"/>
    </location>
</feature>
<feature type="domain" description="Carrier" evidence="7">
    <location>
        <begin position="5192"/>
        <end position="5266"/>
    </location>
</feature>
<dbReference type="SUPFAM" id="SSF52777">
    <property type="entry name" value="CoA-dependent acyltransferases"/>
    <property type="match status" value="10"/>
</dbReference>
<keyword evidence="4" id="KW-0677">Repeat</keyword>
<comment type="caution">
    <text evidence="8">The sequence shown here is derived from an EMBL/GenBank/DDBJ whole genome shotgun (WGS) entry which is preliminary data.</text>
</comment>
<keyword evidence="9" id="KW-1185">Reference proteome</keyword>
<dbReference type="Pfam" id="PF00668">
    <property type="entry name" value="Condensation"/>
    <property type="match status" value="5"/>
</dbReference>
<dbReference type="SMART" id="SM00823">
    <property type="entry name" value="PKS_PP"/>
    <property type="match status" value="5"/>
</dbReference>
<dbReference type="InterPro" id="IPR006162">
    <property type="entry name" value="Ppantetheine_attach_site"/>
</dbReference>
<dbReference type="InterPro" id="IPR020845">
    <property type="entry name" value="AMP-binding_CS"/>
</dbReference>
<dbReference type="InterPro" id="IPR029063">
    <property type="entry name" value="SAM-dependent_MTases_sf"/>
</dbReference>
<dbReference type="InterPro" id="IPR010071">
    <property type="entry name" value="AA_adenyl_dom"/>
</dbReference>
<dbReference type="PROSITE" id="PS50075">
    <property type="entry name" value="CARRIER"/>
    <property type="match status" value="5"/>
</dbReference>
<keyword evidence="3" id="KW-0597">Phosphoprotein</keyword>
<dbReference type="Gene3D" id="3.30.559.10">
    <property type="entry name" value="Chloramphenicol acetyltransferase-like domain"/>
    <property type="match status" value="5"/>
</dbReference>
<proteinExistence type="predicted"/>
<dbReference type="InterPro" id="IPR000873">
    <property type="entry name" value="AMP-dep_synth/lig_dom"/>
</dbReference>
<dbReference type="Gene3D" id="1.10.1200.10">
    <property type="entry name" value="ACP-like"/>
    <property type="match status" value="5"/>
</dbReference>
<evidence type="ECO:0000256" key="4">
    <source>
        <dbReference type="ARBA" id="ARBA00022737"/>
    </source>
</evidence>
<feature type="domain" description="Carrier" evidence="7">
    <location>
        <begin position="4137"/>
        <end position="4212"/>
    </location>
</feature>
<dbReference type="Pfam" id="PF08242">
    <property type="entry name" value="Methyltransf_12"/>
    <property type="match status" value="1"/>
</dbReference>
<feature type="region of interest" description="Disordered" evidence="6">
    <location>
        <begin position="1"/>
        <end position="23"/>
    </location>
</feature>
<name>A0ABQ4EC50_9ACTN</name>
<dbReference type="InterPro" id="IPR020806">
    <property type="entry name" value="PKS_PP-bd"/>
</dbReference>
<dbReference type="SUPFAM" id="SSF56801">
    <property type="entry name" value="Acetyl-CoA synthetase-like"/>
    <property type="match status" value="5"/>
</dbReference>